<keyword evidence="1" id="KW-0596">Phosphopantetheine</keyword>
<gene>
    <name evidence="4" type="ORF">HMPREF2132_01920</name>
</gene>
<keyword evidence="2" id="KW-0597">Phosphoprotein</keyword>
<feature type="domain" description="Carrier" evidence="3">
    <location>
        <begin position="26"/>
        <end position="72"/>
    </location>
</feature>
<dbReference type="InterPro" id="IPR009081">
    <property type="entry name" value="PP-bd_ACP"/>
</dbReference>
<dbReference type="Pfam" id="PF00550">
    <property type="entry name" value="PP-binding"/>
    <property type="match status" value="1"/>
</dbReference>
<protein>
    <recommendedName>
        <fullName evidence="3">Carrier domain-containing protein</fullName>
    </recommendedName>
</protein>
<reference evidence="4 5" key="1">
    <citation type="submission" date="2014-07" db="EMBL/GenBank/DDBJ databases">
        <authorList>
            <person name="McCorrison J."/>
            <person name="Sanka R."/>
            <person name="Torralba M."/>
            <person name="Gillis M."/>
            <person name="Haft D.H."/>
            <person name="Methe B."/>
            <person name="Sutton G."/>
            <person name="Nelson K.E."/>
        </authorList>
    </citation>
    <scope>NUCLEOTIDE SEQUENCE [LARGE SCALE GENOMIC DNA]</scope>
    <source>
        <strain evidence="4 5">DNF00424</strain>
    </source>
</reference>
<evidence type="ECO:0000313" key="4">
    <source>
        <dbReference type="EMBL" id="KGF29956.1"/>
    </source>
</evidence>
<evidence type="ECO:0000313" key="5">
    <source>
        <dbReference type="Proteomes" id="UP000029533"/>
    </source>
</evidence>
<dbReference type="PROSITE" id="PS00012">
    <property type="entry name" value="PHOSPHOPANTETHEINE"/>
    <property type="match status" value="1"/>
</dbReference>
<evidence type="ECO:0000259" key="3">
    <source>
        <dbReference type="Pfam" id="PF00550"/>
    </source>
</evidence>
<evidence type="ECO:0000256" key="2">
    <source>
        <dbReference type="ARBA" id="ARBA00022553"/>
    </source>
</evidence>
<dbReference type="Proteomes" id="UP000029533">
    <property type="component" value="Unassembled WGS sequence"/>
</dbReference>
<organism evidence="4 5">
    <name type="scientific">Prevotella histicola JCM 15637 = DNF00424</name>
    <dbReference type="NCBI Taxonomy" id="1236504"/>
    <lineage>
        <taxon>Bacteria</taxon>
        <taxon>Pseudomonadati</taxon>
        <taxon>Bacteroidota</taxon>
        <taxon>Bacteroidia</taxon>
        <taxon>Bacteroidales</taxon>
        <taxon>Prevotellaceae</taxon>
        <taxon>Prevotella</taxon>
    </lineage>
</organism>
<comment type="caution">
    <text evidence="4">The sequence shown here is derived from an EMBL/GenBank/DDBJ whole genome shotgun (WGS) entry which is preliminary data.</text>
</comment>
<dbReference type="InterPro" id="IPR006162">
    <property type="entry name" value="Ppantetheine_attach_site"/>
</dbReference>
<sequence>MIMKSEVEYFIYSYLTRLFGPKYLLDYRTDLTKDLGLSSMDLLQIVMDVETRFNIFIDPSRFQQDRSMGTIVSVITNIIREQHGF</sequence>
<dbReference type="AlphaFoldDB" id="A0AAW3FI25"/>
<dbReference type="EMBL" id="JRNJ01000022">
    <property type="protein sequence ID" value="KGF29956.1"/>
    <property type="molecule type" value="Genomic_DNA"/>
</dbReference>
<dbReference type="Gene3D" id="1.10.1200.10">
    <property type="entry name" value="ACP-like"/>
    <property type="match status" value="1"/>
</dbReference>
<name>A0AAW3FI25_9BACT</name>
<accession>A0AAW3FI25</accession>
<dbReference type="SUPFAM" id="SSF47336">
    <property type="entry name" value="ACP-like"/>
    <property type="match status" value="1"/>
</dbReference>
<evidence type="ECO:0000256" key="1">
    <source>
        <dbReference type="ARBA" id="ARBA00022450"/>
    </source>
</evidence>
<proteinExistence type="predicted"/>
<dbReference type="InterPro" id="IPR036736">
    <property type="entry name" value="ACP-like_sf"/>
</dbReference>